<name>A0ABY8QVZ6_9MICO</name>
<dbReference type="Proteomes" id="UP001209083">
    <property type="component" value="Chromosome"/>
</dbReference>
<protein>
    <submittedName>
        <fullName evidence="2">Uncharacterized protein</fullName>
    </submittedName>
</protein>
<evidence type="ECO:0000313" key="2">
    <source>
        <dbReference type="EMBL" id="WGW13137.1"/>
    </source>
</evidence>
<dbReference type="RefSeq" id="WP_349639949.1">
    <property type="nucleotide sequence ID" value="NZ_CP090958.1"/>
</dbReference>
<dbReference type="EMBL" id="CP090958">
    <property type="protein sequence ID" value="WGW13137.1"/>
    <property type="molecule type" value="Genomic_DNA"/>
</dbReference>
<evidence type="ECO:0000313" key="3">
    <source>
        <dbReference type="Proteomes" id="UP001209083"/>
    </source>
</evidence>
<feature type="region of interest" description="Disordered" evidence="1">
    <location>
        <begin position="60"/>
        <end position="90"/>
    </location>
</feature>
<organism evidence="2 3">
    <name type="scientific">Saxibacter everestensis</name>
    <dbReference type="NCBI Taxonomy" id="2909229"/>
    <lineage>
        <taxon>Bacteria</taxon>
        <taxon>Bacillati</taxon>
        <taxon>Actinomycetota</taxon>
        <taxon>Actinomycetes</taxon>
        <taxon>Micrococcales</taxon>
        <taxon>Brevibacteriaceae</taxon>
        <taxon>Saxibacter</taxon>
    </lineage>
</organism>
<gene>
    <name evidence="2" type="ORF">LWF01_05015</name>
</gene>
<evidence type="ECO:0000256" key="1">
    <source>
        <dbReference type="SAM" id="MobiDB-lite"/>
    </source>
</evidence>
<reference evidence="2 3" key="1">
    <citation type="submission" date="2023-05" db="EMBL/GenBank/DDBJ databases">
        <title>Lithophilousrod everest ZFBP1038 complete genpme.</title>
        <authorList>
            <person name="Tian M."/>
        </authorList>
    </citation>
    <scope>NUCLEOTIDE SEQUENCE [LARGE SCALE GENOMIC DNA]</scope>
    <source>
        <strain evidence="2 3">ZFBP1038</strain>
    </source>
</reference>
<accession>A0ABY8QVZ6</accession>
<dbReference type="Gene3D" id="3.40.830.10">
    <property type="entry name" value="LigB-like"/>
    <property type="match status" value="1"/>
</dbReference>
<keyword evidence="3" id="KW-1185">Reference proteome</keyword>
<sequence>MTSGVGALVFWPQTPLLIDGVNADDDAALAELRSACSAAFAAARKATGADAQILVLAERPDDAGPAGEPASTGPAGEPASTGPAGEPASTGVSYGTLAGFGVERTVLLRNGRLEPDSVPPDDAVPLGPNATVALLLLAEISAADAGPIRVVELDRPGFDPGHIDSSGQFETTAPVAWLLEISASRPTIVLVCGDGSARSTRMSPGPYHPDADGFDQQIFGALSESDPEALIRATTTDSTELQVSGVAAWRTAAALAHLLPESAATDGSGAENGFRTAVRFTNRPFGVRYFVATWTLTKPSSS</sequence>
<proteinExistence type="predicted"/>